<dbReference type="KEGG" id="sllo:ISP08_09535"/>
<dbReference type="Pfam" id="PF04531">
    <property type="entry name" value="Phage_holin_1"/>
    <property type="match status" value="1"/>
</dbReference>
<dbReference type="EMBL" id="CP064056">
    <property type="protein sequence ID" value="QPM74577.1"/>
    <property type="molecule type" value="Genomic_DNA"/>
</dbReference>
<organism evidence="2 3">
    <name type="scientific">Staphylococcus lloydii</name>
    <dbReference type="NCBI Taxonomy" id="2781774"/>
    <lineage>
        <taxon>Bacteria</taxon>
        <taxon>Bacillati</taxon>
        <taxon>Bacillota</taxon>
        <taxon>Bacilli</taxon>
        <taxon>Bacillales</taxon>
        <taxon>Staphylococcaceae</taxon>
        <taxon>Staphylococcus</taxon>
    </lineage>
</organism>
<gene>
    <name evidence="2" type="ORF">ISP08_09535</name>
</gene>
<feature type="transmembrane region" description="Helical" evidence="1">
    <location>
        <begin position="50"/>
        <end position="69"/>
    </location>
</feature>
<protein>
    <submittedName>
        <fullName evidence="2">Holin</fullName>
    </submittedName>
</protein>
<evidence type="ECO:0000313" key="3">
    <source>
        <dbReference type="Proteomes" id="UP000594455"/>
    </source>
</evidence>
<feature type="transmembrane region" description="Helical" evidence="1">
    <location>
        <begin position="20"/>
        <end position="38"/>
    </location>
</feature>
<dbReference type="Proteomes" id="UP000594455">
    <property type="component" value="Chromosome"/>
</dbReference>
<name>A0A7T1AYP2_9STAP</name>
<dbReference type="InterPro" id="IPR006485">
    <property type="entry name" value="Phage-like_holin"/>
</dbReference>
<accession>A0A7T1AYP2</accession>
<evidence type="ECO:0000313" key="2">
    <source>
        <dbReference type="EMBL" id="QPM74577.1"/>
    </source>
</evidence>
<dbReference type="RefSeq" id="WP_103301626.1">
    <property type="nucleotide sequence ID" value="NZ_CP064056.1"/>
</dbReference>
<dbReference type="AlphaFoldDB" id="A0A7T1AYP2"/>
<sequence length="95" mass="10474">MKKFLGLNLKVRFNNPTAIGQWLVAIFLPVLIYLGVDWQTLTTWQAVGTALLQIVSNPIAVVLIILNLYNATIDGTSTGLSDSKQAQNYSKPNKQ</sequence>
<keyword evidence="1" id="KW-0812">Transmembrane</keyword>
<keyword evidence="1" id="KW-0472">Membrane</keyword>
<reference evidence="2 3" key="1">
    <citation type="submission" date="2020-10" db="EMBL/GenBank/DDBJ databases">
        <title>Closed genome sequences of Staphylococcus lloydii sp. nov. and Staphylococcus durrellii sp. nov. Isolated from Captive Fruit Bats (Pteropus livingstonii).</title>
        <authorList>
            <person name="Fountain K."/>
        </authorList>
    </citation>
    <scope>NUCLEOTIDE SEQUENCE [LARGE SCALE GENOMIC DNA]</scope>
    <source>
        <strain evidence="2 3">23_2_7_LY</strain>
    </source>
</reference>
<proteinExistence type="predicted"/>
<evidence type="ECO:0000256" key="1">
    <source>
        <dbReference type="SAM" id="Phobius"/>
    </source>
</evidence>
<keyword evidence="1" id="KW-1133">Transmembrane helix</keyword>
<keyword evidence="3" id="KW-1185">Reference proteome</keyword>